<dbReference type="Proteomes" id="UP000203794">
    <property type="component" value="Segment"/>
</dbReference>
<sequence length="538" mass="60757">MKPINVPFNIKILDPKDERLKNLRPVSALDIFDNSGINFHPDGLFSALIFGKVGEEMRTEKFSYINVKTQVFHPAIFNALVGNKHLYMDIVSGKGYAVWDDKEGDFMPSDPINGKTGFRFFMQHWKDIKLQPTKSPEKMEAQKLIVNYKHVALTDKVMVIPAAMRDLQMGDDGRSEEDEINKIYRRLLMVANTIPGDGKASDRDVSDAARFKLQMTFNEIYESLKNLISGKRKLVLGKWASRHIADGTRNVISPLDEGITELGDPGNVGPNHTVYGLYQAIRACRPVAIFEFKNNFLSKVHNGPGSPVKLVNKNTFKQESVQLKPDDWDKFFSDEGIDKLFSLFQNVEMRHKPAMVGNHYLALVYRGPDNTVRLLQDIGELPANLDKNNVSPATYAELIYLSVVKKLSTLPLFVTRYPVASLGSIYPSIGYIKTTTNSEKRWVLDDNWERHEDDYVMSFPIRGEAFINTICPNMIRLALLNADFDGDTSSANALYTDEGVKEVNDLFKKKIAYVDPKGRLIASAVVDTAKLVCFNLTR</sequence>
<accession>A0A0A8JB39</accession>
<keyword evidence="2" id="KW-1185">Reference proteome</keyword>
<protein>
    <submittedName>
        <fullName evidence="1">Uncharacterized protein</fullName>
    </submittedName>
</protein>
<dbReference type="SUPFAM" id="SSF64484">
    <property type="entry name" value="beta and beta-prime subunits of DNA dependent RNA-polymerase"/>
    <property type="match status" value="1"/>
</dbReference>
<name>A0A0A8JB39_9CAUD</name>
<dbReference type="EMBL" id="AP014693">
    <property type="protein sequence ID" value="BAQ02566.2"/>
    <property type="molecule type" value="Genomic_DNA"/>
</dbReference>
<organism evidence="1 2">
    <name type="scientific">Ralstonia phage RSL2</name>
    <dbReference type="NCBI Taxonomy" id="1585840"/>
    <lineage>
        <taxon>Viruses</taxon>
        <taxon>Duplodnaviria</taxon>
        <taxon>Heunggongvirae</taxon>
        <taxon>Uroviricota</taxon>
        <taxon>Caudoviricetes</taxon>
        <taxon>Chimalliviridae</taxon>
        <taxon>Chiangmaivirus</taxon>
        <taxon>Chiangmaivirus RSL2</taxon>
    </lineage>
</organism>
<proteinExistence type="predicted"/>
<evidence type="ECO:0000313" key="1">
    <source>
        <dbReference type="EMBL" id="BAQ02566.2"/>
    </source>
</evidence>
<reference evidence="1 2" key="1">
    <citation type="submission" date="2014-12" db="EMBL/GenBank/DDBJ databases">
        <title>Genome analysis of a novel jumbo phage RSL2 infecting the phytopathogen Ralstonia solanacearum.</title>
        <authorList>
            <person name="Kawasaki T."/>
            <person name="Fujie M."/>
            <person name="Chatchawankanphanich O."/>
            <person name="Ogata H."/>
            <person name="Yamada T."/>
        </authorList>
    </citation>
    <scope>NUCLEOTIDE SEQUENCE [LARGE SCALE GENOMIC DNA]</scope>
    <source>
        <strain evidence="1 2">RSL2</strain>
    </source>
</reference>
<evidence type="ECO:0000313" key="2">
    <source>
        <dbReference type="Proteomes" id="UP000203794"/>
    </source>
</evidence>